<keyword evidence="1" id="KW-1185">Reference proteome</keyword>
<reference evidence="2" key="2">
    <citation type="submission" date="2025-08" db="UniProtKB">
        <authorList>
            <consortium name="RefSeq"/>
        </authorList>
    </citation>
    <scope>IDENTIFICATION</scope>
    <source>
        <tissue evidence="2">Leaf</tissue>
    </source>
</reference>
<organism evidence="1 2">
    <name type="scientific">Nicotiana tabacum</name>
    <name type="common">Common tobacco</name>
    <dbReference type="NCBI Taxonomy" id="4097"/>
    <lineage>
        <taxon>Eukaryota</taxon>
        <taxon>Viridiplantae</taxon>
        <taxon>Streptophyta</taxon>
        <taxon>Embryophyta</taxon>
        <taxon>Tracheophyta</taxon>
        <taxon>Spermatophyta</taxon>
        <taxon>Magnoliopsida</taxon>
        <taxon>eudicotyledons</taxon>
        <taxon>Gunneridae</taxon>
        <taxon>Pentapetalae</taxon>
        <taxon>asterids</taxon>
        <taxon>lamiids</taxon>
        <taxon>Solanales</taxon>
        <taxon>Solanaceae</taxon>
        <taxon>Nicotianoideae</taxon>
        <taxon>Nicotianeae</taxon>
        <taxon>Nicotiana</taxon>
    </lineage>
</organism>
<reference evidence="1" key="1">
    <citation type="journal article" date="2014" name="Nat. Commun.">
        <title>The tobacco genome sequence and its comparison with those of tomato and potato.</title>
        <authorList>
            <person name="Sierro N."/>
            <person name="Battey J.N."/>
            <person name="Ouadi S."/>
            <person name="Bakaher N."/>
            <person name="Bovet L."/>
            <person name="Willig A."/>
            <person name="Goepfert S."/>
            <person name="Peitsch M.C."/>
            <person name="Ivanov N.V."/>
        </authorList>
    </citation>
    <scope>NUCLEOTIDE SEQUENCE [LARGE SCALE GENOMIC DNA]</scope>
</reference>
<dbReference type="Proteomes" id="UP000790787">
    <property type="component" value="Chromosome 8"/>
</dbReference>
<protein>
    <submittedName>
        <fullName evidence="2">Uncharacterized protein LOC142162686</fullName>
    </submittedName>
</protein>
<gene>
    <name evidence="2" type="primary">LOC142162686</name>
</gene>
<sequence length="449" mass="50347">MVRDCPRLGRGAPPQTSQPQRASQSSRAMVTAPVATPPAQPTRGGGRGGRGRPRGGGQARYYALPARTEAVASNSVITGIILVCHRDASVLFDLGSTYSYVSSYFAPYLGVSRNSLSSPIYVSTHVGDSLVVDRIYRSCLVALSGFETRADLLLLSIVDFDIILGMDWLLPHYAILYCHAKTMTLAMLGVLRVEWRGTLDHTPSRVISFLKDQRMVEKGCDAYLAYVRDASIDTHSVDSVPVVQDFPNVFPADLSGMPPDRDIDFDIDVLPGTQPISIPSYRMAPPELKDQLQELFDKGFIRSSVSPCGAPVLFVKKKDGFMHMCIDYRQLNKVTVKNRYPFPRIDDVFDQLQGTHVFSKIDLRLAYHQLKIREPDIPKTAFRTQYGYSEFLIMLFGLTNALATFMHLMHSVFRPYLDSLVIVFIDDILVYSQSWEDHEQHLRTVLQTL</sequence>
<dbReference type="RefSeq" id="XP_075075305.1">
    <property type="nucleotide sequence ID" value="XM_075219204.1"/>
</dbReference>
<evidence type="ECO:0000313" key="1">
    <source>
        <dbReference type="Proteomes" id="UP000790787"/>
    </source>
</evidence>
<name>A0AC58RRF5_TOBAC</name>
<proteinExistence type="predicted"/>
<evidence type="ECO:0000313" key="2">
    <source>
        <dbReference type="RefSeq" id="XP_075075305.1"/>
    </source>
</evidence>
<accession>A0AC58RRF5</accession>